<sequence>MVASAFPASYSSNSAIPSQRSAMAAPLMSRSNVTYLPTMRGPSIEVSEMPNYPTRIPPANSPMYPTFAAPMMTHLTIPTHTTNASYVQAHATMPETLEHSTLPTHYSTMPGSSLPIHHMIHPMAPTTRSDLPIHSVSNLPYSMRGYPPTPRYIQLRAMLEEEEMRVSNIMYHSQRTAQLRAMLEEEERHVSNMMSQHRMNEYAYMYALEHAPPTWTTPQETHDPARPPDPANPPN</sequence>
<organism evidence="2 3">
    <name type="scientific">Cyclotella cryptica</name>
    <dbReference type="NCBI Taxonomy" id="29204"/>
    <lineage>
        <taxon>Eukaryota</taxon>
        <taxon>Sar</taxon>
        <taxon>Stramenopiles</taxon>
        <taxon>Ochrophyta</taxon>
        <taxon>Bacillariophyta</taxon>
        <taxon>Coscinodiscophyceae</taxon>
        <taxon>Thalassiosirophycidae</taxon>
        <taxon>Stephanodiscales</taxon>
        <taxon>Stephanodiscaceae</taxon>
        <taxon>Cyclotella</taxon>
    </lineage>
</organism>
<gene>
    <name evidence="2" type="ORF">HJC23_012464</name>
</gene>
<feature type="region of interest" description="Disordered" evidence="1">
    <location>
        <begin position="213"/>
        <end position="235"/>
    </location>
</feature>
<dbReference type="AlphaFoldDB" id="A0ABD3P5M0"/>
<evidence type="ECO:0000313" key="2">
    <source>
        <dbReference type="EMBL" id="KAL3783128.1"/>
    </source>
</evidence>
<accession>A0ABD3P5M0</accession>
<evidence type="ECO:0000256" key="1">
    <source>
        <dbReference type="SAM" id="MobiDB-lite"/>
    </source>
</evidence>
<name>A0ABD3P5M0_9STRA</name>
<proteinExistence type="predicted"/>
<keyword evidence="3" id="KW-1185">Reference proteome</keyword>
<protein>
    <submittedName>
        <fullName evidence="2">Uncharacterized protein</fullName>
    </submittedName>
</protein>
<dbReference type="Proteomes" id="UP001516023">
    <property type="component" value="Unassembled WGS sequence"/>
</dbReference>
<reference evidence="2 3" key="1">
    <citation type="journal article" date="2020" name="G3 (Bethesda)">
        <title>Improved Reference Genome for Cyclotella cryptica CCMP332, a Model for Cell Wall Morphogenesis, Salinity Adaptation, and Lipid Production in Diatoms (Bacillariophyta).</title>
        <authorList>
            <person name="Roberts W.R."/>
            <person name="Downey K.M."/>
            <person name="Ruck E.C."/>
            <person name="Traller J.C."/>
            <person name="Alverson A.J."/>
        </authorList>
    </citation>
    <scope>NUCLEOTIDE SEQUENCE [LARGE SCALE GENOMIC DNA]</scope>
    <source>
        <strain evidence="2 3">CCMP332</strain>
    </source>
</reference>
<dbReference type="EMBL" id="JABMIG020000268">
    <property type="protein sequence ID" value="KAL3783128.1"/>
    <property type="molecule type" value="Genomic_DNA"/>
</dbReference>
<comment type="caution">
    <text evidence="2">The sequence shown here is derived from an EMBL/GenBank/DDBJ whole genome shotgun (WGS) entry which is preliminary data.</text>
</comment>
<evidence type="ECO:0000313" key="3">
    <source>
        <dbReference type="Proteomes" id="UP001516023"/>
    </source>
</evidence>